<proteinExistence type="predicted"/>
<feature type="domain" description="Malic enzyme NAD-binding" evidence="2">
    <location>
        <begin position="166"/>
        <end position="286"/>
    </location>
</feature>
<comment type="caution">
    <text evidence="4">The sequence shown here is derived from an EMBL/GenBank/DDBJ whole genome shotgun (WGS) entry which is preliminary data.</text>
</comment>
<dbReference type="GO" id="GO:0051287">
    <property type="term" value="F:NAD binding"/>
    <property type="evidence" value="ECO:0007669"/>
    <property type="project" value="InterPro"/>
</dbReference>
<dbReference type="Pfam" id="PF03949">
    <property type="entry name" value="Malic_M"/>
    <property type="match status" value="1"/>
</dbReference>
<dbReference type="EMBL" id="DSXI01000355">
    <property type="protein sequence ID" value="HGS05283.1"/>
    <property type="molecule type" value="Genomic_DNA"/>
</dbReference>
<evidence type="ECO:0000259" key="2">
    <source>
        <dbReference type="SMART" id="SM00919"/>
    </source>
</evidence>
<dbReference type="Gene3D" id="3.40.50.720">
    <property type="entry name" value="NAD(P)-binding Rossmann-like Domain"/>
    <property type="match status" value="1"/>
</dbReference>
<evidence type="ECO:0000259" key="3">
    <source>
        <dbReference type="SMART" id="SM01274"/>
    </source>
</evidence>
<evidence type="ECO:0000256" key="1">
    <source>
        <dbReference type="ARBA" id="ARBA00023002"/>
    </source>
</evidence>
<dbReference type="InterPro" id="IPR012302">
    <property type="entry name" value="Malic_NAD-bd"/>
</dbReference>
<accession>A0A7V4G8D3</accession>
<dbReference type="SMART" id="SM00919">
    <property type="entry name" value="Malic_M"/>
    <property type="match status" value="1"/>
</dbReference>
<dbReference type="PANTHER" id="PTHR43237">
    <property type="entry name" value="NADP-DEPENDENT MALIC ENZYME"/>
    <property type="match status" value="1"/>
</dbReference>
<sequence length="290" mass="31031">MTEPSPSDALSYRRRYRGLIGVKSKMPIRDMSVMSRIYTPGVGAVCREFDRDPLASFKLTCRGNSIALISDGSACYEFGNVGALAVLPKLEAKSVLFKTFANVDAVPIALATQDPYEIVEMTRILAPSFGGICLESIAAPKCLTVESRVRKAVRVAVLHHEFHAAGIIVLAALYNALKVVGKKLEEVRIVINGAGTAGMGVAKGLIVAGAKNIVICDRYGPLRVYRTVGMDWAKSEIARLVKPRNVKGTLAEIMRGADVFIGLSDKGVVTPEMVAAMAPGVFSCLLSTSL</sequence>
<dbReference type="InterPro" id="IPR012301">
    <property type="entry name" value="Malic_N_dom"/>
</dbReference>
<organism evidence="4">
    <name type="scientific">Desulfobacca acetoxidans</name>
    <dbReference type="NCBI Taxonomy" id="60893"/>
    <lineage>
        <taxon>Bacteria</taxon>
        <taxon>Pseudomonadati</taxon>
        <taxon>Thermodesulfobacteriota</taxon>
        <taxon>Desulfobaccia</taxon>
        <taxon>Desulfobaccales</taxon>
        <taxon>Desulfobaccaceae</taxon>
        <taxon>Desulfobacca</taxon>
    </lineage>
</organism>
<dbReference type="InterPro" id="IPR036291">
    <property type="entry name" value="NAD(P)-bd_dom_sf"/>
</dbReference>
<dbReference type="Gene3D" id="3.40.50.10380">
    <property type="entry name" value="Malic enzyme, N-terminal domain"/>
    <property type="match status" value="1"/>
</dbReference>
<dbReference type="PANTHER" id="PTHR43237:SF4">
    <property type="entry name" value="NADP-DEPENDENT MALIC ENZYME"/>
    <property type="match status" value="1"/>
</dbReference>
<dbReference type="SUPFAM" id="SSF51735">
    <property type="entry name" value="NAD(P)-binding Rossmann-fold domains"/>
    <property type="match status" value="1"/>
</dbReference>
<gene>
    <name evidence="4" type="ORF">ENT08_06020</name>
</gene>
<dbReference type="SMART" id="SM01274">
    <property type="entry name" value="malic"/>
    <property type="match status" value="1"/>
</dbReference>
<dbReference type="GO" id="GO:0016616">
    <property type="term" value="F:oxidoreductase activity, acting on the CH-OH group of donors, NAD or NADP as acceptor"/>
    <property type="evidence" value="ECO:0007669"/>
    <property type="project" value="InterPro"/>
</dbReference>
<reference evidence="4" key="1">
    <citation type="journal article" date="2020" name="mSystems">
        <title>Genome- and Community-Level Interaction Insights into Carbon Utilization and Element Cycling Functions of Hydrothermarchaeota in Hydrothermal Sediment.</title>
        <authorList>
            <person name="Zhou Z."/>
            <person name="Liu Y."/>
            <person name="Xu W."/>
            <person name="Pan J."/>
            <person name="Luo Z.H."/>
            <person name="Li M."/>
        </authorList>
    </citation>
    <scope>NUCLEOTIDE SEQUENCE [LARGE SCALE GENOMIC DNA]</scope>
    <source>
        <strain evidence="4">SpSt-548</strain>
    </source>
</reference>
<dbReference type="GO" id="GO:0004470">
    <property type="term" value="F:malic enzyme activity"/>
    <property type="evidence" value="ECO:0007669"/>
    <property type="project" value="InterPro"/>
</dbReference>
<name>A0A7V4G8D3_9BACT</name>
<protein>
    <submittedName>
        <fullName evidence="4">NADP-dependent malic enzyme</fullName>
    </submittedName>
</protein>
<keyword evidence="1" id="KW-0560">Oxidoreductase</keyword>
<dbReference type="InterPro" id="IPR046346">
    <property type="entry name" value="Aminoacid_DH-like_N_sf"/>
</dbReference>
<dbReference type="AlphaFoldDB" id="A0A7V4G8D3"/>
<evidence type="ECO:0000313" key="4">
    <source>
        <dbReference type="EMBL" id="HGS05283.1"/>
    </source>
</evidence>
<dbReference type="InterPro" id="IPR037062">
    <property type="entry name" value="Malic_N_dom_sf"/>
</dbReference>
<feature type="domain" description="Malic enzyme N-terminal" evidence="3">
    <location>
        <begin position="17"/>
        <end position="150"/>
    </location>
</feature>
<dbReference type="Pfam" id="PF00390">
    <property type="entry name" value="malic"/>
    <property type="match status" value="1"/>
</dbReference>
<dbReference type="SUPFAM" id="SSF53223">
    <property type="entry name" value="Aminoacid dehydrogenase-like, N-terminal domain"/>
    <property type="match status" value="1"/>
</dbReference>
<dbReference type="InterPro" id="IPR051674">
    <property type="entry name" value="Malate_Decarboxylase"/>
</dbReference>